<dbReference type="InterPro" id="IPR012296">
    <property type="entry name" value="Nuclease_put_TT1808"/>
</dbReference>
<dbReference type="GO" id="GO:0003677">
    <property type="term" value="F:DNA binding"/>
    <property type="evidence" value="ECO:0007669"/>
    <property type="project" value="InterPro"/>
</dbReference>
<dbReference type="CDD" id="cd06260">
    <property type="entry name" value="DUF820-like"/>
    <property type="match status" value="1"/>
</dbReference>
<name>A0A563VQ81_9CYAN</name>
<dbReference type="RefSeq" id="WP_144871732.1">
    <property type="nucleotide sequence ID" value="NZ_LR213951.1"/>
</dbReference>
<dbReference type="InterPro" id="IPR001387">
    <property type="entry name" value="Cro/C1-type_HTH"/>
</dbReference>
<reference evidence="4 5" key="1">
    <citation type="submission" date="2019-01" db="EMBL/GenBank/DDBJ databases">
        <authorList>
            <person name="Brito A."/>
        </authorList>
    </citation>
    <scope>NUCLEOTIDE SEQUENCE [LARGE SCALE GENOMIC DNA]</scope>
    <source>
        <strain evidence="4">1</strain>
    </source>
</reference>
<keyword evidence="5" id="KW-1185">Reference proteome</keyword>
<feature type="domain" description="HTH cro/C1-type" evidence="2">
    <location>
        <begin position="5"/>
        <end position="59"/>
    </location>
</feature>
<dbReference type="EMBL" id="CAACVJ010000115">
    <property type="protein sequence ID" value="VEP13539.1"/>
    <property type="molecule type" value="Genomic_DNA"/>
</dbReference>
<evidence type="ECO:0000256" key="1">
    <source>
        <dbReference type="PROSITE-ProRule" id="PRU01251"/>
    </source>
</evidence>
<dbReference type="PROSITE" id="PS50943">
    <property type="entry name" value="HTH_CROC1"/>
    <property type="match status" value="1"/>
</dbReference>
<dbReference type="OrthoDB" id="571071at2"/>
<gene>
    <name evidence="4" type="ORF">H1P_2010017</name>
</gene>
<dbReference type="SMART" id="SM00530">
    <property type="entry name" value="HTH_XRE"/>
    <property type="match status" value="1"/>
</dbReference>
<dbReference type="AlphaFoldDB" id="A0A563VQ81"/>
<evidence type="ECO:0008006" key="6">
    <source>
        <dbReference type="Google" id="ProtNLM"/>
    </source>
</evidence>
<dbReference type="InterPro" id="IPR010982">
    <property type="entry name" value="Lambda_DNA-bd_dom_sf"/>
</dbReference>
<organism evidence="4 5">
    <name type="scientific">Hyella patelloides LEGE 07179</name>
    <dbReference type="NCBI Taxonomy" id="945734"/>
    <lineage>
        <taxon>Bacteria</taxon>
        <taxon>Bacillati</taxon>
        <taxon>Cyanobacteriota</taxon>
        <taxon>Cyanophyceae</taxon>
        <taxon>Pleurocapsales</taxon>
        <taxon>Hyellaceae</taxon>
        <taxon>Hyella</taxon>
    </lineage>
</organism>
<dbReference type="SUPFAM" id="SSF52980">
    <property type="entry name" value="Restriction endonuclease-like"/>
    <property type="match status" value="1"/>
</dbReference>
<keyword evidence="1" id="KW-0677">Repeat</keyword>
<dbReference type="Pfam" id="PF01381">
    <property type="entry name" value="HTH_3"/>
    <property type="match status" value="1"/>
</dbReference>
<evidence type="ECO:0000259" key="3">
    <source>
        <dbReference type="PROSITE" id="PS51903"/>
    </source>
</evidence>
<dbReference type="PANTHER" id="PTHR34107">
    <property type="entry name" value="SLL0198 PROTEIN-RELATED"/>
    <property type="match status" value="1"/>
</dbReference>
<dbReference type="InterPro" id="IPR011335">
    <property type="entry name" value="Restrct_endonuc-II-like"/>
</dbReference>
<dbReference type="SUPFAM" id="SSF81923">
    <property type="entry name" value="Double Clp-N motif"/>
    <property type="match status" value="2"/>
</dbReference>
<dbReference type="Gene3D" id="3.90.1570.10">
    <property type="entry name" value="tt1808, chain A"/>
    <property type="match status" value="1"/>
</dbReference>
<evidence type="ECO:0000313" key="5">
    <source>
        <dbReference type="Proteomes" id="UP000320055"/>
    </source>
</evidence>
<dbReference type="CDD" id="cd00093">
    <property type="entry name" value="HTH_XRE"/>
    <property type="match status" value="1"/>
</dbReference>
<dbReference type="InterPro" id="IPR036628">
    <property type="entry name" value="Clp_N_dom_sf"/>
</dbReference>
<evidence type="ECO:0000259" key="2">
    <source>
        <dbReference type="PROSITE" id="PS50943"/>
    </source>
</evidence>
<feature type="domain" description="Clp R" evidence="3">
    <location>
        <begin position="85"/>
        <end position="238"/>
    </location>
</feature>
<dbReference type="InterPro" id="IPR008538">
    <property type="entry name" value="Uma2"/>
</dbReference>
<evidence type="ECO:0000313" key="4">
    <source>
        <dbReference type="EMBL" id="VEP13539.1"/>
    </source>
</evidence>
<dbReference type="SUPFAM" id="SSF47413">
    <property type="entry name" value="lambda repressor-like DNA-binding domains"/>
    <property type="match status" value="1"/>
</dbReference>
<dbReference type="Gene3D" id="1.10.260.40">
    <property type="entry name" value="lambda repressor-like DNA-binding domains"/>
    <property type="match status" value="1"/>
</dbReference>
<dbReference type="PANTHER" id="PTHR34107:SF7">
    <property type="entry name" value="SLR2092 PROTEIN"/>
    <property type="match status" value="1"/>
</dbReference>
<protein>
    <recommendedName>
        <fullName evidence="6">Transcriptional regulator</fullName>
    </recommendedName>
</protein>
<dbReference type="PROSITE" id="PS51903">
    <property type="entry name" value="CLP_R"/>
    <property type="match status" value="1"/>
</dbReference>
<dbReference type="InterPro" id="IPR004176">
    <property type="entry name" value="Clp_R_N"/>
</dbReference>
<dbReference type="Proteomes" id="UP000320055">
    <property type="component" value="Unassembled WGS sequence"/>
</dbReference>
<sequence>MKNRLRILRVERNWSQAELAKRLGVSRQTINALEVGKYDPSLPLAFKIARLFNTSIETIFFTEEKSMFAQSPFPSFKRPIARSKFSKFTRSAIKALELAEDESRRVGSNGAGTAQILIGLIAEDKGIAAQTLKSFGISKEVVQTEVERMFDREARHTSQESRYTPRAIRALYNSVEESFALDRYVALGHLSHYEIDTEDLLLGLLRVTDCVAVKVLENLKVNIDELRTQLLKVTPRGSAAMFAMATQEKINKSNQAAITSEYLEESTPDFITSQVSTRFSVRLFTWVETRKLGYVIGSTTGYQLADGEILTPQISFILQERLKRIPRTYPEVLPDLVVEVKSAMSRRSLLESKIKLFLQEGTRVGLLIDPDQQSVTIYRPGIEAEVIENGEIITFPELLLGWELPVSDLWLPLFE</sequence>
<proteinExistence type="predicted"/>
<dbReference type="Pfam" id="PF05685">
    <property type="entry name" value="Uma2"/>
    <property type="match status" value="1"/>
</dbReference>
<accession>A0A563VQ81</accession>
<dbReference type="Gene3D" id="1.10.1780.10">
    <property type="entry name" value="Clp, N-terminal domain"/>
    <property type="match status" value="1"/>
</dbReference>
<dbReference type="Pfam" id="PF02861">
    <property type="entry name" value="Clp_N"/>
    <property type="match status" value="1"/>
</dbReference>